<dbReference type="eggNOG" id="COG1678">
    <property type="taxonomic scope" value="Bacteria"/>
</dbReference>
<gene>
    <name evidence="3" type="ordered locus">Deipe_0552</name>
</gene>
<dbReference type="PATRIC" id="fig|937777.3.peg.555"/>
<comment type="similarity">
    <text evidence="1 2">Belongs to the UPF0301 (AlgH) family.</text>
</comment>
<dbReference type="Pfam" id="PF02622">
    <property type="entry name" value="DUF179"/>
    <property type="match status" value="1"/>
</dbReference>
<accession>K9ZZ17</accession>
<proteinExistence type="inferred from homology"/>
<dbReference type="HAMAP" id="MF_00758">
    <property type="entry name" value="UPF0301"/>
    <property type="match status" value="1"/>
</dbReference>
<dbReference type="Gene3D" id="3.40.1740.10">
    <property type="entry name" value="VC0467-like"/>
    <property type="match status" value="1"/>
</dbReference>
<dbReference type="PANTHER" id="PTHR30327">
    <property type="entry name" value="UNCHARACTERIZED PROTEIN YQGE"/>
    <property type="match status" value="1"/>
</dbReference>
<dbReference type="HOGENOM" id="CLU_057596_1_0_0"/>
<dbReference type="InterPro" id="IPR003774">
    <property type="entry name" value="AlgH-like"/>
</dbReference>
<organism evidence="3 4">
    <name type="scientific">Deinococcus peraridilitoris (strain DSM 19664 / LMG 22246 / CIP 109416 / KR-200)</name>
    <dbReference type="NCBI Taxonomy" id="937777"/>
    <lineage>
        <taxon>Bacteria</taxon>
        <taxon>Thermotogati</taxon>
        <taxon>Deinococcota</taxon>
        <taxon>Deinococci</taxon>
        <taxon>Deinococcales</taxon>
        <taxon>Deinococcaceae</taxon>
        <taxon>Deinococcus</taxon>
    </lineage>
</organism>
<evidence type="ECO:0000256" key="2">
    <source>
        <dbReference type="HAMAP-Rule" id="MF_00758"/>
    </source>
</evidence>
<reference evidence="4" key="1">
    <citation type="submission" date="2012-03" db="EMBL/GenBank/DDBJ databases">
        <title>Complete sequence of chromosome of Deinococcus peraridilitoris DSM 19664.</title>
        <authorList>
            <person name="Lucas S."/>
            <person name="Copeland A."/>
            <person name="Lapidus A."/>
            <person name="Glavina del Rio T."/>
            <person name="Dalin E."/>
            <person name="Tice H."/>
            <person name="Bruce D."/>
            <person name="Goodwin L."/>
            <person name="Pitluck S."/>
            <person name="Peters L."/>
            <person name="Mikhailova N."/>
            <person name="Lu M."/>
            <person name="Kyrpides N."/>
            <person name="Mavromatis K."/>
            <person name="Ivanova N."/>
            <person name="Brettin T."/>
            <person name="Detter J.C."/>
            <person name="Han C."/>
            <person name="Larimer F."/>
            <person name="Land M."/>
            <person name="Hauser L."/>
            <person name="Markowitz V."/>
            <person name="Cheng J.-F."/>
            <person name="Hugenholtz P."/>
            <person name="Woyke T."/>
            <person name="Wu D."/>
            <person name="Pukall R."/>
            <person name="Steenblock K."/>
            <person name="Brambilla E."/>
            <person name="Klenk H.-P."/>
            <person name="Eisen J.A."/>
        </authorList>
    </citation>
    <scope>NUCLEOTIDE SEQUENCE [LARGE SCALE GENOMIC DNA]</scope>
    <source>
        <strain evidence="4">DSM 19664 / LMG 22246 / CIP 109416 / KR-200</strain>
    </source>
</reference>
<dbReference type="SUPFAM" id="SSF143456">
    <property type="entry name" value="VC0467-like"/>
    <property type="match status" value="1"/>
</dbReference>
<dbReference type="PANTHER" id="PTHR30327:SF1">
    <property type="entry name" value="UPF0301 PROTEIN YQGE"/>
    <property type="match status" value="1"/>
</dbReference>
<dbReference type="RefSeq" id="WP_015234457.1">
    <property type="nucleotide sequence ID" value="NC_019793.1"/>
</dbReference>
<keyword evidence="4" id="KW-1185">Reference proteome</keyword>
<dbReference type="KEGG" id="dpd:Deipe_0552"/>
<dbReference type="Proteomes" id="UP000010467">
    <property type="component" value="Chromosome"/>
</dbReference>
<dbReference type="GO" id="GO:0005829">
    <property type="term" value="C:cytosol"/>
    <property type="evidence" value="ECO:0007669"/>
    <property type="project" value="TreeGrafter"/>
</dbReference>
<evidence type="ECO:0000313" key="4">
    <source>
        <dbReference type="Proteomes" id="UP000010467"/>
    </source>
</evidence>
<protein>
    <recommendedName>
        <fullName evidence="2">UPF0301 protein Deipe_0552</fullName>
    </recommendedName>
</protein>
<evidence type="ECO:0000256" key="1">
    <source>
        <dbReference type="ARBA" id="ARBA00009600"/>
    </source>
</evidence>
<dbReference type="EMBL" id="CP003382">
    <property type="protein sequence ID" value="AFZ66147.1"/>
    <property type="molecule type" value="Genomic_DNA"/>
</dbReference>
<sequence length="174" mass="18586">MTAPLTYLVASPHMVGTMFERAVVLLLEHSANGAMGLIVNLQTEMPIGELLAIAEGRTDHAFLGGPVEPQVGWCLYETPTGKPGELRLAATLHVTSGLEVLQEVLEQGGEFMLLLGYAGWSAGQLELETRAGSWVFLEAGPELALQIPAEERWDKAWELLGVDPHSLASGGAQA</sequence>
<dbReference type="AlphaFoldDB" id="K9ZZ17"/>
<evidence type="ECO:0000313" key="3">
    <source>
        <dbReference type="EMBL" id="AFZ66147.1"/>
    </source>
</evidence>
<name>K9ZZ17_DEIPD</name>
<dbReference type="STRING" id="937777.Deipe_0552"/>